<name>A0A0J5W9X5_BURCE</name>
<reference evidence="1 2" key="1">
    <citation type="submission" date="2015-05" db="EMBL/GenBank/DDBJ databases">
        <title>Draft genome of Burkholderia cepacia LK29.</title>
        <authorList>
            <person name="Chan X.Y."/>
        </authorList>
    </citation>
    <scope>NUCLEOTIDE SEQUENCE [LARGE SCALE GENOMIC DNA]</scope>
    <source>
        <strain evidence="1 2">LK29</strain>
    </source>
</reference>
<accession>A0A0J5W9X5</accession>
<dbReference type="AlphaFoldDB" id="A0A0J5W9X5"/>
<evidence type="ECO:0000313" key="2">
    <source>
        <dbReference type="Proteomes" id="UP000036338"/>
    </source>
</evidence>
<organism evidence="1 2">
    <name type="scientific">Burkholderia cepacia</name>
    <name type="common">Pseudomonas cepacia</name>
    <dbReference type="NCBI Taxonomy" id="292"/>
    <lineage>
        <taxon>Bacteria</taxon>
        <taxon>Pseudomonadati</taxon>
        <taxon>Pseudomonadota</taxon>
        <taxon>Betaproteobacteria</taxon>
        <taxon>Burkholderiales</taxon>
        <taxon>Burkholderiaceae</taxon>
        <taxon>Burkholderia</taxon>
        <taxon>Burkholderia cepacia complex</taxon>
    </lineage>
</organism>
<dbReference type="EMBL" id="LDWR01000096">
    <property type="protein sequence ID" value="KML43895.1"/>
    <property type="molecule type" value="Genomic_DNA"/>
</dbReference>
<dbReference type="Proteomes" id="UP000036338">
    <property type="component" value="Unassembled WGS sequence"/>
</dbReference>
<dbReference type="PATRIC" id="fig|292.27.peg.8800"/>
<evidence type="ECO:0000313" key="1">
    <source>
        <dbReference type="EMBL" id="KML43895.1"/>
    </source>
</evidence>
<proteinExistence type="predicted"/>
<gene>
    <name evidence="1" type="ORF">VL15_37445</name>
</gene>
<sequence>MQEAHIDALSDQVIASMVKQFPSLAENGHAPASLRAELKSFTDEPVVASYLFARNGTNAVLEGTPKGDLAPHIEFQKTIGSFVALRALMAGVPIFGGDVKDSASMEAKLSAAVNAVNARFHTETNGKLSGFEPLRSILGAHDIMKSADKCEVVQKKLGDFPVKVGGTIITADNFMALDHDTKLSVAMRVMSEEVRRGRDVAPGSLTRQFFSPAKIDAGEHAPVIDIMKAMWGLGVNGLQLNQGECQPAQLHELVRQVKAGSVDDLAKIQGQLQALAVHESTDLLGAANPFLPVLPGHVVEKAWSAMARLRDALPAVRDNRSASVETAARDLYLKMLPPLSPADQALVASKFPGDGRALVLATRVASLCRLDRQKSDMGQLLTDGLVRLSQRDEKAFNALLGTYGDLDNPVYMYYGPALIDNVKDKFVGKDDFSHADDLSGALNVVGKVAQAAQQVIDSHGGPMNFQKNAGADFINLRDACLAVTKMSADDLRDPAKVKLKTEGNTLTLA</sequence>
<comment type="caution">
    <text evidence="1">The sequence shown here is derived from an EMBL/GenBank/DDBJ whole genome shotgun (WGS) entry which is preliminary data.</text>
</comment>
<protein>
    <submittedName>
        <fullName evidence="1">Uncharacterized protein</fullName>
    </submittedName>
</protein>